<dbReference type="Proteomes" id="UP000027100">
    <property type="component" value="Unassembled WGS sequence"/>
</dbReference>
<dbReference type="OrthoDB" id="7618051at2"/>
<keyword evidence="3" id="KW-1185">Reference proteome</keyword>
<comment type="caution">
    <text evidence="2">The sequence shown here is derived from an EMBL/GenBank/DDBJ whole genome shotgun (WGS) entry which is preliminary data.</text>
</comment>
<accession>A0A062VD56</accession>
<gene>
    <name evidence="2" type="ORF">HPO_00535</name>
</gene>
<reference evidence="2 3" key="1">
    <citation type="journal article" date="2014" name="Antonie Van Leeuwenhoek">
        <title>Hyphomonas beringensis sp. nov. and Hyphomonas chukchiensis sp. nov., isolated from surface seawater of the Bering Sea and Chukchi Sea.</title>
        <authorList>
            <person name="Li C."/>
            <person name="Lai Q."/>
            <person name="Li G."/>
            <person name="Dong C."/>
            <person name="Wang J."/>
            <person name="Liao Y."/>
            <person name="Shao Z."/>
        </authorList>
    </citation>
    <scope>NUCLEOTIDE SEQUENCE [LARGE SCALE GENOMIC DNA]</scope>
    <source>
        <strain evidence="2 3">PS728</strain>
    </source>
</reference>
<evidence type="ECO:0008006" key="4">
    <source>
        <dbReference type="Google" id="ProtNLM"/>
    </source>
</evidence>
<evidence type="ECO:0000313" key="3">
    <source>
        <dbReference type="Proteomes" id="UP000027100"/>
    </source>
</evidence>
<feature type="signal peptide" evidence="1">
    <location>
        <begin position="1"/>
        <end position="21"/>
    </location>
</feature>
<sequence length="227" mass="24236">MRTRLFLTGLCVIPLALPASADALLEKARKVSKEGPAYLFDMAFDDGAQRFTIKVDQAQPEGARVVAMTPEPASLSGDAAKRGERLKSETKGDIWCSGFTESIPAGAKRVSETGSTATYNFTPLPGDDKNMRAMVKHLTGTAVLDKATGNVLAFELAAPKAFKPAMAAKIDTFSMKVACKAAPDGRSHIDTFTMQVAGNAMMQDFRQTETRKVSNLRAAPQSGYGAP</sequence>
<keyword evidence="1" id="KW-0732">Signal</keyword>
<name>A0A062VD56_9PROT</name>
<feature type="chain" id="PRO_5001618909" description="Lipoprotein" evidence="1">
    <location>
        <begin position="22"/>
        <end position="227"/>
    </location>
</feature>
<protein>
    <recommendedName>
        <fullName evidence="4">Lipoprotein</fullName>
    </recommendedName>
</protein>
<dbReference type="AlphaFoldDB" id="A0A062VD56"/>
<dbReference type="PATRIC" id="fig|1280954.3.peg.112"/>
<evidence type="ECO:0000256" key="1">
    <source>
        <dbReference type="SAM" id="SignalP"/>
    </source>
</evidence>
<organism evidence="2 3">
    <name type="scientific">Hyphomonas polymorpha PS728</name>
    <dbReference type="NCBI Taxonomy" id="1280954"/>
    <lineage>
        <taxon>Bacteria</taxon>
        <taxon>Pseudomonadati</taxon>
        <taxon>Pseudomonadota</taxon>
        <taxon>Alphaproteobacteria</taxon>
        <taxon>Hyphomonadales</taxon>
        <taxon>Hyphomonadaceae</taxon>
        <taxon>Hyphomonas</taxon>
    </lineage>
</organism>
<dbReference type="EMBL" id="ARYM01000001">
    <property type="protein sequence ID" value="KDA00470.1"/>
    <property type="molecule type" value="Genomic_DNA"/>
</dbReference>
<dbReference type="RefSeq" id="WP_035593161.1">
    <property type="nucleotide sequence ID" value="NZ_ARYM01000001.1"/>
</dbReference>
<proteinExistence type="predicted"/>
<evidence type="ECO:0000313" key="2">
    <source>
        <dbReference type="EMBL" id="KDA00470.1"/>
    </source>
</evidence>